<protein>
    <submittedName>
        <fullName evidence="1">Uncharacterized protein</fullName>
    </submittedName>
</protein>
<name>A0A2S9GSC3_9BURK</name>
<proteinExistence type="predicted"/>
<evidence type="ECO:0000313" key="2">
    <source>
        <dbReference type="Proteomes" id="UP000237839"/>
    </source>
</evidence>
<accession>A0A2S9GSC3</accession>
<organism evidence="1 2">
    <name type="scientific">Solimicrobium silvestre</name>
    <dbReference type="NCBI Taxonomy" id="2099400"/>
    <lineage>
        <taxon>Bacteria</taxon>
        <taxon>Pseudomonadati</taxon>
        <taxon>Pseudomonadota</taxon>
        <taxon>Betaproteobacteria</taxon>
        <taxon>Burkholderiales</taxon>
        <taxon>Oxalobacteraceae</taxon>
        <taxon>Solimicrobium</taxon>
    </lineage>
</organism>
<reference evidence="1 2" key="1">
    <citation type="submission" date="2018-02" db="EMBL/GenBank/DDBJ databases">
        <title>Solimicrobium silvestre gen. nov., sp. nov., isolated from alpine forest soil.</title>
        <authorList>
            <person name="Margesin R."/>
            <person name="Albuquerque L."/>
            <person name="Zhang D.-C."/>
            <person name="Froufe H.J.C."/>
            <person name="Severino R."/>
            <person name="Roxo I."/>
            <person name="Egas C."/>
            <person name="Da Costa M.S."/>
        </authorList>
    </citation>
    <scope>NUCLEOTIDE SEQUENCE [LARGE SCALE GENOMIC DNA]</scope>
    <source>
        <strain evidence="1 2">S20-91</strain>
    </source>
</reference>
<dbReference type="EMBL" id="PUGF01000044">
    <property type="protein sequence ID" value="PRC90613.1"/>
    <property type="molecule type" value="Genomic_DNA"/>
</dbReference>
<dbReference type="AlphaFoldDB" id="A0A2S9GSC3"/>
<keyword evidence="2" id="KW-1185">Reference proteome</keyword>
<dbReference type="Proteomes" id="UP000237839">
    <property type="component" value="Unassembled WGS sequence"/>
</dbReference>
<comment type="caution">
    <text evidence="1">The sequence shown here is derived from an EMBL/GenBank/DDBJ whole genome shotgun (WGS) entry which is preliminary data.</text>
</comment>
<gene>
    <name evidence="1" type="ORF">S2091_4681</name>
</gene>
<dbReference type="RefSeq" id="WP_243405545.1">
    <property type="nucleotide sequence ID" value="NZ_PUGF01000044.1"/>
</dbReference>
<sequence length="136" mass="15151">MIGGAEIGTAILPGVGTVVGGAVGFGVGWWLADKAYDAINSDPLQSTKQARKESHDAYKAFQRQGYERDPNDPCQELRNKIAFHEQMIAARTAHDMSFPNPGWPDGKRHADVNDFDSENVTRWKKELEDCEKSCKR</sequence>
<evidence type="ECO:0000313" key="1">
    <source>
        <dbReference type="EMBL" id="PRC90613.1"/>
    </source>
</evidence>